<proteinExistence type="predicted"/>
<keyword evidence="2" id="KW-1133">Transmembrane helix</keyword>
<feature type="coiled-coil region" evidence="1">
    <location>
        <begin position="351"/>
        <end position="449"/>
    </location>
</feature>
<evidence type="ECO:0000313" key="5">
    <source>
        <dbReference type="Proteomes" id="UP000051054"/>
    </source>
</evidence>
<keyword evidence="1" id="KW-0175">Coiled coil</keyword>
<feature type="transmembrane region" description="Helical" evidence="2">
    <location>
        <begin position="25"/>
        <end position="44"/>
    </location>
</feature>
<dbReference type="Pfam" id="PF10544">
    <property type="entry name" value="T5orf172"/>
    <property type="match status" value="1"/>
</dbReference>
<protein>
    <submittedName>
        <fullName evidence="4">Chromosome segregation ATPase</fullName>
    </submittedName>
</protein>
<dbReference type="InterPro" id="IPR025280">
    <property type="entry name" value="SNIPE"/>
</dbReference>
<evidence type="ECO:0000259" key="3">
    <source>
        <dbReference type="SMART" id="SM00974"/>
    </source>
</evidence>
<comment type="caution">
    <text evidence="4">The sequence shown here is derived from an EMBL/GenBank/DDBJ whole genome shotgun (WGS) entry which is preliminary data.</text>
</comment>
<keyword evidence="2" id="KW-0472">Membrane</keyword>
<dbReference type="Proteomes" id="UP000051054">
    <property type="component" value="Unassembled WGS sequence"/>
</dbReference>
<gene>
    <name evidence="4" type="ORF">FC40_GL000040</name>
</gene>
<dbReference type="AlphaFoldDB" id="A0A0R1WWX8"/>
<keyword evidence="2" id="KW-0812">Transmembrane</keyword>
<evidence type="ECO:0000256" key="1">
    <source>
        <dbReference type="SAM" id="Coils"/>
    </source>
</evidence>
<dbReference type="Pfam" id="PF13250">
    <property type="entry name" value="SNIPE"/>
    <property type="match status" value="1"/>
</dbReference>
<dbReference type="InterPro" id="IPR018306">
    <property type="entry name" value="Phage_T5_Orf172_DNA-bd"/>
</dbReference>
<reference evidence="4 5" key="1">
    <citation type="journal article" date="2015" name="Genome Announc.">
        <title>Expanding the biotechnology potential of lactobacilli through comparative genomics of 213 strains and associated genera.</title>
        <authorList>
            <person name="Sun Z."/>
            <person name="Harris H.M."/>
            <person name="McCann A."/>
            <person name="Guo C."/>
            <person name="Argimon S."/>
            <person name="Zhang W."/>
            <person name="Yang X."/>
            <person name="Jeffery I.B."/>
            <person name="Cooney J.C."/>
            <person name="Kagawa T.F."/>
            <person name="Liu W."/>
            <person name="Song Y."/>
            <person name="Salvetti E."/>
            <person name="Wrobel A."/>
            <person name="Rasinkangas P."/>
            <person name="Parkhill J."/>
            <person name="Rea M.C."/>
            <person name="O'Sullivan O."/>
            <person name="Ritari J."/>
            <person name="Douillard F.P."/>
            <person name="Paul Ross R."/>
            <person name="Yang R."/>
            <person name="Briner A.E."/>
            <person name="Felis G.E."/>
            <person name="de Vos W.M."/>
            <person name="Barrangou R."/>
            <person name="Klaenhammer T.R."/>
            <person name="Caufield P.W."/>
            <person name="Cui Y."/>
            <person name="Zhang H."/>
            <person name="O'Toole P.W."/>
        </authorList>
    </citation>
    <scope>NUCLEOTIDE SEQUENCE [LARGE SCALE GENOMIC DNA]</scope>
    <source>
        <strain evidence="4 5">DSM 18933</strain>
    </source>
</reference>
<feature type="domain" description="Bacteriophage T5 Orf172 DNA-binding" evidence="3">
    <location>
        <begin position="466"/>
        <end position="549"/>
    </location>
</feature>
<dbReference type="PATRIC" id="fig|1423755.3.peg.45"/>
<keyword evidence="5" id="KW-1185">Reference proteome</keyword>
<evidence type="ECO:0000313" key="4">
    <source>
        <dbReference type="EMBL" id="KRM19494.1"/>
    </source>
</evidence>
<accession>A0A0R1WWX8</accession>
<sequence>MVMIIGVVIDGLLGNLDENKNSQPFFSAIFMIIGILVAIYWNAISPKQFQLKRSSKDLEKKENEIKQLLTLQQMKPLELEQLILTKKAELEEEQNKIDSVKEDIKLASEKEWKKYNTKIDEKKKELASIKEEVRIAKEKEIEKYNLQLSSKQVELNQYEKIMAEVQKTIDSKKSMLNEIESDLSKYGEKTSLKESIEKDKLEIFELQGKIEELKNQIISYDDQVNIESFGLYNPHYSFTSSVEYKQKLDDVRQLQKSLIKDGTAGVITEKLLFNNSLAEGQKVQNQNIKQLIRTFNIECEAAINKVTLSNMERIETRINRSFETLNKLNEGNLIKLSPTYLRLKIDELHLAFEYEQKKAEEKEILREQREKEKEERKAQAEIARQRKAVEKERKKQAEHFKQAEALLKEKMENLTDNNDEKYKSLQAEVAKLKAQLAELDEKEASLDYRENHSTAGYVYIISNIGAFGKNVFKIGVTRRLEPLARIKELSSASVPFSFDVHALIFSDDAYKLETDLHNYFDKYRVNKVNNRKEFFGITIDQVKEALNKYYNQTFEFTEIPEAEEYRKSLEISGQENLNSAVELNN</sequence>
<dbReference type="STRING" id="1423755.FC40_GL000040"/>
<evidence type="ECO:0000256" key="2">
    <source>
        <dbReference type="SAM" id="Phobius"/>
    </source>
</evidence>
<dbReference type="EMBL" id="AZGD01000042">
    <property type="protein sequence ID" value="KRM19494.1"/>
    <property type="molecule type" value="Genomic_DNA"/>
</dbReference>
<name>A0A0R1WWX8_9LACO</name>
<feature type="coiled-coil region" evidence="1">
    <location>
        <begin position="51"/>
        <end position="223"/>
    </location>
</feature>
<dbReference type="SMART" id="SM00974">
    <property type="entry name" value="T5orf172"/>
    <property type="match status" value="1"/>
</dbReference>
<dbReference type="eggNOG" id="COG0172">
    <property type="taxonomic scope" value="Bacteria"/>
</dbReference>
<organism evidence="4 5">
    <name type="scientific">Ligilactobacillus hayakitensis DSM 18933 = JCM 14209</name>
    <dbReference type="NCBI Taxonomy" id="1423755"/>
    <lineage>
        <taxon>Bacteria</taxon>
        <taxon>Bacillati</taxon>
        <taxon>Bacillota</taxon>
        <taxon>Bacilli</taxon>
        <taxon>Lactobacillales</taxon>
        <taxon>Lactobacillaceae</taxon>
        <taxon>Ligilactobacillus</taxon>
    </lineage>
</organism>